<organism evidence="1 2">
    <name type="scientific">Araneus ventricosus</name>
    <name type="common">Orbweaver spider</name>
    <name type="synonym">Epeira ventricosa</name>
    <dbReference type="NCBI Taxonomy" id="182803"/>
    <lineage>
        <taxon>Eukaryota</taxon>
        <taxon>Metazoa</taxon>
        <taxon>Ecdysozoa</taxon>
        <taxon>Arthropoda</taxon>
        <taxon>Chelicerata</taxon>
        <taxon>Arachnida</taxon>
        <taxon>Araneae</taxon>
        <taxon>Araneomorphae</taxon>
        <taxon>Entelegynae</taxon>
        <taxon>Araneoidea</taxon>
        <taxon>Araneidae</taxon>
        <taxon>Araneus</taxon>
    </lineage>
</organism>
<protein>
    <submittedName>
        <fullName evidence="1">Uncharacterized protein</fullName>
    </submittedName>
</protein>
<dbReference type="Proteomes" id="UP000499080">
    <property type="component" value="Unassembled WGS sequence"/>
</dbReference>
<accession>A0A4Y2W2B8</accession>
<dbReference type="AlphaFoldDB" id="A0A4Y2W2B8"/>
<proteinExistence type="predicted"/>
<name>A0A4Y2W2B8_ARAVE</name>
<evidence type="ECO:0000313" key="1">
    <source>
        <dbReference type="EMBL" id="GBO31499.1"/>
    </source>
</evidence>
<comment type="caution">
    <text evidence="1">The sequence shown here is derived from an EMBL/GenBank/DDBJ whole genome shotgun (WGS) entry which is preliminary data.</text>
</comment>
<gene>
    <name evidence="1" type="ORF">AVEN_202617_1</name>
</gene>
<evidence type="ECO:0000313" key="2">
    <source>
        <dbReference type="Proteomes" id="UP000499080"/>
    </source>
</evidence>
<sequence length="109" mass="12423">MAGNIFLDSHQQDQVRINTHFCQCSPAHGSHSAGWFAETELELLWIFDYCSPYIEENLCTDCPTGILIQLSGYCKGSVLFVYDAAESLKILIIQVSLCHYCFFFHLSMF</sequence>
<reference evidence="1 2" key="1">
    <citation type="journal article" date="2019" name="Sci. Rep.">
        <title>Orb-weaving spider Araneus ventricosus genome elucidates the spidroin gene catalogue.</title>
        <authorList>
            <person name="Kono N."/>
            <person name="Nakamura H."/>
            <person name="Ohtoshi R."/>
            <person name="Moran D.A.P."/>
            <person name="Shinohara A."/>
            <person name="Yoshida Y."/>
            <person name="Fujiwara M."/>
            <person name="Mori M."/>
            <person name="Tomita M."/>
            <person name="Arakawa K."/>
        </authorList>
    </citation>
    <scope>NUCLEOTIDE SEQUENCE [LARGE SCALE GENOMIC DNA]</scope>
</reference>
<dbReference type="EMBL" id="BGPR01054810">
    <property type="protein sequence ID" value="GBO31499.1"/>
    <property type="molecule type" value="Genomic_DNA"/>
</dbReference>
<keyword evidence="2" id="KW-1185">Reference proteome</keyword>